<dbReference type="RefSeq" id="XP_002772352.1">
    <property type="nucleotide sequence ID" value="XM_002772306.1"/>
</dbReference>
<dbReference type="Proteomes" id="UP000007800">
    <property type="component" value="Unassembled WGS sequence"/>
</dbReference>
<dbReference type="GO" id="GO:0005509">
    <property type="term" value="F:calcium ion binding"/>
    <property type="evidence" value="ECO:0007669"/>
    <property type="project" value="InterPro"/>
</dbReference>
<dbReference type="OrthoDB" id="26525at2759"/>
<evidence type="ECO:0000256" key="1">
    <source>
        <dbReference type="ARBA" id="ARBA00005253"/>
    </source>
</evidence>
<reference evidence="8 9" key="1">
    <citation type="submission" date="2008-07" db="EMBL/GenBank/DDBJ databases">
        <authorList>
            <person name="El-Sayed N."/>
            <person name="Caler E."/>
            <person name="Inman J."/>
            <person name="Amedeo P."/>
            <person name="Hass B."/>
            <person name="Wortman J."/>
        </authorList>
    </citation>
    <scope>NUCLEOTIDE SEQUENCE [LARGE SCALE GENOMIC DNA]</scope>
    <source>
        <strain evidence="9">ATCC 50983 / TXsc</strain>
    </source>
</reference>
<dbReference type="PANTHER" id="PTHR23048">
    <property type="entry name" value="MYOSIN LIGHT CHAIN 1, 3"/>
    <property type="match status" value="1"/>
</dbReference>
<dbReference type="AlphaFoldDB" id="C5LGI2"/>
<feature type="domain" description="EF-hand" evidence="7">
    <location>
        <begin position="48"/>
        <end position="83"/>
    </location>
</feature>
<evidence type="ECO:0000256" key="4">
    <source>
        <dbReference type="ARBA" id="ARBA00022737"/>
    </source>
</evidence>
<dbReference type="InterPro" id="IPR050230">
    <property type="entry name" value="CALM/Myosin/TropC-like"/>
</dbReference>
<evidence type="ECO:0000313" key="9">
    <source>
        <dbReference type="Proteomes" id="UP000007800"/>
    </source>
</evidence>
<proteinExistence type="inferred from homology"/>
<dbReference type="InterPro" id="IPR002048">
    <property type="entry name" value="EF_hand_dom"/>
</dbReference>
<dbReference type="GO" id="GO:0016460">
    <property type="term" value="C:myosin II complex"/>
    <property type="evidence" value="ECO:0007669"/>
    <property type="project" value="TreeGrafter"/>
</dbReference>
<evidence type="ECO:0000313" key="8">
    <source>
        <dbReference type="EMBL" id="EER04168.1"/>
    </source>
</evidence>
<dbReference type="InParanoid" id="C5LGI2"/>
<keyword evidence="3" id="KW-0479">Metal-binding</keyword>
<dbReference type="EMBL" id="GG681830">
    <property type="protein sequence ID" value="EER04168.1"/>
    <property type="molecule type" value="Genomic_DNA"/>
</dbReference>
<keyword evidence="9" id="KW-1185">Reference proteome</keyword>
<keyword evidence="5" id="KW-0106">Calcium</keyword>
<dbReference type="Pfam" id="PF13499">
    <property type="entry name" value="EF-hand_7"/>
    <property type="match status" value="1"/>
</dbReference>
<feature type="domain" description="EF-hand" evidence="7">
    <location>
        <begin position="12"/>
        <end position="47"/>
    </location>
</feature>
<feature type="domain" description="EF-hand" evidence="7">
    <location>
        <begin position="85"/>
        <end position="120"/>
    </location>
</feature>
<accession>C5LGI2</accession>
<dbReference type="CDD" id="cd00051">
    <property type="entry name" value="EFh"/>
    <property type="match status" value="1"/>
</dbReference>
<evidence type="ECO:0000259" key="7">
    <source>
        <dbReference type="PROSITE" id="PS50222"/>
    </source>
</evidence>
<dbReference type="InterPro" id="IPR011992">
    <property type="entry name" value="EF-hand-dom_pair"/>
</dbReference>
<dbReference type="PROSITE" id="PS00018">
    <property type="entry name" value="EF_HAND_1"/>
    <property type="match status" value="1"/>
</dbReference>
<dbReference type="OMA" id="MGQLGET"/>
<sequence length="158" mass="17862">MSDSAKTLLTPQQISELKGAFDIFDEDRSGTIDSEDFKTLLRMFGLRLTEQEISQLLQEIDQDESGRIEFDKLLSVLATNMQETTVEEQMTEAYGLLDRDGKGYINSDDLRRVMGQLGETGVTLTDATALMRNALDGRDKVTRREFMIMLKMHGESPT</sequence>
<evidence type="ECO:0000256" key="5">
    <source>
        <dbReference type="ARBA" id="ARBA00022837"/>
    </source>
</evidence>
<dbReference type="Gene3D" id="1.10.238.10">
    <property type="entry name" value="EF-hand"/>
    <property type="match status" value="1"/>
</dbReference>
<name>C5LGI2_PERM5</name>
<keyword evidence="4" id="KW-0677">Repeat</keyword>
<organism evidence="9">
    <name type="scientific">Perkinsus marinus (strain ATCC 50983 / TXsc)</name>
    <dbReference type="NCBI Taxonomy" id="423536"/>
    <lineage>
        <taxon>Eukaryota</taxon>
        <taxon>Sar</taxon>
        <taxon>Alveolata</taxon>
        <taxon>Perkinsozoa</taxon>
        <taxon>Perkinsea</taxon>
        <taxon>Perkinsida</taxon>
        <taxon>Perkinsidae</taxon>
        <taxon>Perkinsus</taxon>
    </lineage>
</organism>
<dbReference type="InterPro" id="IPR018247">
    <property type="entry name" value="EF_Hand_1_Ca_BS"/>
</dbReference>
<dbReference type="PROSITE" id="PS50222">
    <property type="entry name" value="EF_HAND_2"/>
    <property type="match status" value="3"/>
</dbReference>
<dbReference type="GeneID" id="9045417"/>
<evidence type="ECO:0000256" key="2">
    <source>
        <dbReference type="ARBA" id="ARBA00020786"/>
    </source>
</evidence>
<dbReference type="SMART" id="SM00054">
    <property type="entry name" value="EFh"/>
    <property type="match status" value="3"/>
</dbReference>
<dbReference type="PANTHER" id="PTHR23048:SF0">
    <property type="entry name" value="CALMODULIN LIKE 3"/>
    <property type="match status" value="1"/>
</dbReference>
<gene>
    <name evidence="8" type="ORF">Pmar_PMAR019585</name>
</gene>
<dbReference type="Pfam" id="PF13202">
    <property type="entry name" value="EF-hand_5"/>
    <property type="match status" value="1"/>
</dbReference>
<comment type="similarity">
    <text evidence="1">Belongs to the centrin family.</text>
</comment>
<keyword evidence="6" id="KW-0007">Acetylation</keyword>
<evidence type="ECO:0000256" key="3">
    <source>
        <dbReference type="ARBA" id="ARBA00022723"/>
    </source>
</evidence>
<protein>
    <recommendedName>
        <fullName evidence="2">Calmodulin</fullName>
    </recommendedName>
</protein>
<dbReference type="FunFam" id="1.10.238.10:FF:000178">
    <property type="entry name" value="Calmodulin-2 A"/>
    <property type="match status" value="1"/>
</dbReference>
<dbReference type="SUPFAM" id="SSF47473">
    <property type="entry name" value="EF-hand"/>
    <property type="match status" value="1"/>
</dbReference>
<evidence type="ECO:0000256" key="6">
    <source>
        <dbReference type="ARBA" id="ARBA00022990"/>
    </source>
</evidence>